<dbReference type="EMBL" id="UYRU01092470">
    <property type="protein sequence ID" value="VDN38128.1"/>
    <property type="molecule type" value="Genomic_DNA"/>
</dbReference>
<keyword evidence="2" id="KW-1185">Reference proteome</keyword>
<dbReference type="OrthoDB" id="6278451at2759"/>
<dbReference type="Proteomes" id="UP000281553">
    <property type="component" value="Unassembled WGS sequence"/>
</dbReference>
<name>A0A3P7NQU5_DIBLA</name>
<proteinExistence type="predicted"/>
<organism evidence="1 2">
    <name type="scientific">Dibothriocephalus latus</name>
    <name type="common">Fish tapeworm</name>
    <name type="synonym">Diphyllobothrium latum</name>
    <dbReference type="NCBI Taxonomy" id="60516"/>
    <lineage>
        <taxon>Eukaryota</taxon>
        <taxon>Metazoa</taxon>
        <taxon>Spiralia</taxon>
        <taxon>Lophotrochozoa</taxon>
        <taxon>Platyhelminthes</taxon>
        <taxon>Cestoda</taxon>
        <taxon>Eucestoda</taxon>
        <taxon>Diphyllobothriidea</taxon>
        <taxon>Diphyllobothriidae</taxon>
        <taxon>Dibothriocephalus</taxon>
    </lineage>
</organism>
<evidence type="ECO:0000313" key="2">
    <source>
        <dbReference type="Proteomes" id="UP000281553"/>
    </source>
</evidence>
<evidence type="ECO:0000313" key="1">
    <source>
        <dbReference type="EMBL" id="VDN38128.1"/>
    </source>
</evidence>
<reference evidence="1 2" key="1">
    <citation type="submission" date="2018-11" db="EMBL/GenBank/DDBJ databases">
        <authorList>
            <consortium name="Pathogen Informatics"/>
        </authorList>
    </citation>
    <scope>NUCLEOTIDE SEQUENCE [LARGE SCALE GENOMIC DNA]</scope>
</reference>
<protein>
    <submittedName>
        <fullName evidence="1">Uncharacterized protein</fullName>
    </submittedName>
</protein>
<accession>A0A3P7NQU5</accession>
<dbReference type="AlphaFoldDB" id="A0A3P7NQU5"/>
<sequence>MIVAVLLQEAFHRRVFAIEFTRHFDSICQAYVYDDHLDADSLFSLTCQFYTVTSLLTFEFFVGSIVNWSLSAAILMSSSC</sequence>
<gene>
    <name evidence="1" type="ORF">DILT_LOCUS17532</name>
</gene>